<dbReference type="EMBL" id="CAUYUJ010021916">
    <property type="protein sequence ID" value="CAK0907781.1"/>
    <property type="molecule type" value="Genomic_DNA"/>
</dbReference>
<dbReference type="Pfam" id="PF18150">
    <property type="entry name" value="DUF5600"/>
    <property type="match status" value="1"/>
</dbReference>
<dbReference type="PANTHER" id="PTHR11216:SF31">
    <property type="entry name" value="AT21416P"/>
    <property type="match status" value="1"/>
</dbReference>
<dbReference type="InterPro" id="IPR045063">
    <property type="entry name" value="Dynamin_N"/>
</dbReference>
<evidence type="ECO:0000313" key="8">
    <source>
        <dbReference type="EMBL" id="CAK0907781.1"/>
    </source>
</evidence>
<dbReference type="InterPro" id="IPR040990">
    <property type="entry name" value="DUF5600"/>
</dbReference>
<dbReference type="InterPro" id="IPR027417">
    <property type="entry name" value="P-loop_NTPase"/>
</dbReference>
<evidence type="ECO:0000256" key="6">
    <source>
        <dbReference type="SAM" id="MobiDB-lite"/>
    </source>
</evidence>
<comment type="caution">
    <text evidence="8">The sequence shown here is derived from an EMBL/GenBank/DDBJ whole genome shotgun (WGS) entry which is preliminary data.</text>
</comment>
<evidence type="ECO:0000256" key="3">
    <source>
        <dbReference type="ARBA" id="ARBA00022475"/>
    </source>
</evidence>
<sequence>MWCCIADSGVEVEEGGRRQHRHDNADDAAVRGRGDLTLTAPQRWGNQSDDNPKERSRRHGFRNIAEGLLQLYAEKLLPLERASQFHYFHQPEIPPAYFSSRPVILLMGAFSTGKTTFVQHLIGDLYPNAQIGPEPTTDRFVAVCHGQEPQIIPGNALVYDQSLPFTPLRAFGNSFLSRLECARMPNPVLEGVTFIDTPGVLSGERQRLKRGYDFEEVMQWFAEHAAMIILFFDAHKPDVSDELMRCIAVLSPYVNKVHVVMNKADQVSTQQLLRINGALMWSLGKVMDTPEVTRVYVGSFWDEPLANKELSNLFELEMDDLIRQIEQLPRSSSVQKINDLSKRARMVKSHALLLEEIRSQMPTMWGHAEKQQELINRLPKLAQGIARRHQISVGDFPNLEVMGDKLSAIDCSQVQRLAPERVSQLNALLSEGIPELLAMVPAEQRWAGPRGGPGQPAEP</sequence>
<dbReference type="SUPFAM" id="SSF52540">
    <property type="entry name" value="P-loop containing nucleoside triphosphate hydrolases"/>
    <property type="match status" value="1"/>
</dbReference>
<evidence type="ECO:0000256" key="1">
    <source>
        <dbReference type="ARBA" id="ARBA00004413"/>
    </source>
</evidence>
<evidence type="ECO:0000256" key="5">
    <source>
        <dbReference type="ARBA" id="ARBA00023136"/>
    </source>
</evidence>
<dbReference type="Gene3D" id="1.10.268.20">
    <property type="match status" value="1"/>
</dbReference>
<evidence type="ECO:0000313" key="9">
    <source>
        <dbReference type="Proteomes" id="UP001189429"/>
    </source>
</evidence>
<dbReference type="Gene3D" id="3.40.50.300">
    <property type="entry name" value="P-loop containing nucleotide triphosphate hydrolases"/>
    <property type="match status" value="1"/>
</dbReference>
<dbReference type="PROSITE" id="PS51718">
    <property type="entry name" value="G_DYNAMIN_2"/>
    <property type="match status" value="1"/>
</dbReference>
<organism evidence="8 9">
    <name type="scientific">Prorocentrum cordatum</name>
    <dbReference type="NCBI Taxonomy" id="2364126"/>
    <lineage>
        <taxon>Eukaryota</taxon>
        <taxon>Sar</taxon>
        <taxon>Alveolata</taxon>
        <taxon>Dinophyceae</taxon>
        <taxon>Prorocentrales</taxon>
        <taxon>Prorocentraceae</taxon>
        <taxon>Prorocentrum</taxon>
    </lineage>
</organism>
<evidence type="ECO:0000256" key="4">
    <source>
        <dbReference type="ARBA" id="ARBA00022753"/>
    </source>
</evidence>
<dbReference type="CDD" id="cd09913">
    <property type="entry name" value="EHD"/>
    <property type="match status" value="1"/>
</dbReference>
<dbReference type="Proteomes" id="UP001189429">
    <property type="component" value="Unassembled WGS sequence"/>
</dbReference>
<dbReference type="Pfam" id="PF16880">
    <property type="entry name" value="EHD_N"/>
    <property type="match status" value="1"/>
</dbReference>
<name>A0ABN9Y8C8_9DINO</name>
<feature type="compositionally biased region" description="Basic and acidic residues" evidence="6">
    <location>
        <begin position="15"/>
        <end position="34"/>
    </location>
</feature>
<gene>
    <name evidence="8" type="ORF">PCOR1329_LOCUS82684</name>
</gene>
<comment type="subcellular location">
    <subcellularLocation>
        <location evidence="1">Cell membrane</location>
        <topology evidence="1">Peripheral membrane protein</topology>
        <orientation evidence="1">Cytoplasmic side</orientation>
    </subcellularLocation>
    <subcellularLocation>
        <location evidence="2">Endosome membrane</location>
        <topology evidence="2">Peripheral membrane protein</topology>
    </subcellularLocation>
</comment>
<dbReference type="Pfam" id="PF00350">
    <property type="entry name" value="Dynamin_N"/>
    <property type="match status" value="1"/>
</dbReference>
<reference evidence="8" key="1">
    <citation type="submission" date="2023-10" db="EMBL/GenBank/DDBJ databases">
        <authorList>
            <person name="Chen Y."/>
            <person name="Shah S."/>
            <person name="Dougan E. K."/>
            <person name="Thang M."/>
            <person name="Chan C."/>
        </authorList>
    </citation>
    <scope>NUCLEOTIDE SEQUENCE [LARGE SCALE GENOMIC DNA]</scope>
</reference>
<dbReference type="PANTHER" id="PTHR11216">
    <property type="entry name" value="EH DOMAIN"/>
    <property type="match status" value="1"/>
</dbReference>
<protein>
    <recommendedName>
        <fullName evidence="7">Dynamin-type G domain-containing protein</fullName>
    </recommendedName>
</protein>
<feature type="region of interest" description="Disordered" evidence="6">
    <location>
        <begin position="15"/>
        <end position="59"/>
    </location>
</feature>
<evidence type="ECO:0000256" key="2">
    <source>
        <dbReference type="ARBA" id="ARBA00004481"/>
    </source>
</evidence>
<evidence type="ECO:0000259" key="7">
    <source>
        <dbReference type="PROSITE" id="PS51718"/>
    </source>
</evidence>
<keyword evidence="4" id="KW-0967">Endosome</keyword>
<keyword evidence="5" id="KW-0472">Membrane</keyword>
<feature type="domain" description="Dynamin-type G" evidence="7">
    <location>
        <begin position="98"/>
        <end position="338"/>
    </location>
</feature>
<keyword evidence="9" id="KW-1185">Reference proteome</keyword>
<proteinExistence type="predicted"/>
<dbReference type="InterPro" id="IPR030381">
    <property type="entry name" value="G_DYNAMIN_dom"/>
</dbReference>
<dbReference type="InterPro" id="IPR031692">
    <property type="entry name" value="EHD_N"/>
</dbReference>
<accession>A0ABN9Y8C8</accession>
<keyword evidence="3" id="KW-1003">Cell membrane</keyword>